<evidence type="ECO:0000256" key="1">
    <source>
        <dbReference type="SAM" id="SignalP"/>
    </source>
</evidence>
<feature type="chain" id="PRO_5045874314" evidence="1">
    <location>
        <begin position="27"/>
        <end position="307"/>
    </location>
</feature>
<keyword evidence="3" id="KW-1185">Reference proteome</keyword>
<reference evidence="2 3" key="1">
    <citation type="submission" date="2021-02" db="EMBL/GenBank/DDBJ databases">
        <authorList>
            <person name="Lee D.-H."/>
        </authorList>
    </citation>
    <scope>NUCLEOTIDE SEQUENCE [LARGE SCALE GENOMIC DNA]</scope>
    <source>
        <strain evidence="2 3">MMS20-R2-29</strain>
    </source>
</reference>
<dbReference type="RefSeq" id="WP_204958718.1">
    <property type="nucleotide sequence ID" value="NZ_JAFEUO010000003.1"/>
</dbReference>
<feature type="signal peptide" evidence="1">
    <location>
        <begin position="1"/>
        <end position="26"/>
    </location>
</feature>
<sequence>MARTSTHRNGLLACCAALSLWLVACGEPPDGPTAAPPAPVTPDTVLTDFVSRLKPTDPYRDPDPTERQTARRAVTLLVTGDHSGLPEASGLLAGLGFAASRGRDPQTGRDYALFVTEAGAERPWGLILVDLSQPVRLAVEVPHPNSDLHTEDIGLRLFRATPGSIMLVAGAHRRAGDGRADAAHNSQGLFQLASDRFARNRINQIQLHGFAEQSLPGAEMVVSDGQKRSTPALRRTADALDAAGFVACRAWTSRCGELEGTTNTQAEAARRQDAVFVHLEVTWTVRRVEDRRAELVAALVAADLPGR</sequence>
<dbReference type="PROSITE" id="PS51257">
    <property type="entry name" value="PROKAR_LIPOPROTEIN"/>
    <property type="match status" value="1"/>
</dbReference>
<name>A0ABS2JAL1_9ACTN</name>
<accession>A0ABS2JAL1</accession>
<dbReference type="EMBL" id="JAFEUO010000003">
    <property type="protein sequence ID" value="MBM7083573.1"/>
    <property type="molecule type" value="Genomic_DNA"/>
</dbReference>
<comment type="caution">
    <text evidence="2">The sequence shown here is derived from an EMBL/GenBank/DDBJ whole genome shotgun (WGS) entry which is preliminary data.</text>
</comment>
<protein>
    <submittedName>
        <fullName evidence="2">Uncharacterized protein</fullName>
    </submittedName>
</protein>
<evidence type="ECO:0000313" key="2">
    <source>
        <dbReference type="EMBL" id="MBM7083573.1"/>
    </source>
</evidence>
<gene>
    <name evidence="2" type="ORF">JQN84_13705</name>
</gene>
<organism evidence="2 3">
    <name type="scientific">Micromonospora humidisoli</name>
    <dbReference type="NCBI Taxonomy" id="2807622"/>
    <lineage>
        <taxon>Bacteria</taxon>
        <taxon>Bacillati</taxon>
        <taxon>Actinomycetota</taxon>
        <taxon>Actinomycetes</taxon>
        <taxon>Micromonosporales</taxon>
        <taxon>Micromonosporaceae</taxon>
        <taxon>Micromonospora</taxon>
    </lineage>
</organism>
<proteinExistence type="predicted"/>
<evidence type="ECO:0000313" key="3">
    <source>
        <dbReference type="Proteomes" id="UP000809587"/>
    </source>
</evidence>
<dbReference type="Proteomes" id="UP000809587">
    <property type="component" value="Unassembled WGS sequence"/>
</dbReference>
<keyword evidence="1" id="KW-0732">Signal</keyword>